<dbReference type="RefSeq" id="WP_130851666.1">
    <property type="nucleotide sequence ID" value="NZ_UYIG01000090.1"/>
</dbReference>
<feature type="domain" description="Ig-like" evidence="3">
    <location>
        <begin position="238"/>
        <end position="310"/>
    </location>
</feature>
<evidence type="ECO:0000256" key="1">
    <source>
        <dbReference type="SAM" id="MobiDB-lite"/>
    </source>
</evidence>
<feature type="region of interest" description="Disordered" evidence="1">
    <location>
        <begin position="600"/>
        <end position="626"/>
    </location>
</feature>
<dbReference type="Proteomes" id="UP000289996">
    <property type="component" value="Unassembled WGS sequence"/>
</dbReference>
<accession>A0A660DXJ6</accession>
<evidence type="ECO:0000313" key="5">
    <source>
        <dbReference type="Proteomes" id="UP000289996"/>
    </source>
</evidence>
<keyword evidence="2" id="KW-1133">Transmembrane helix</keyword>
<sequence length="655" mass="68693">MAYNNLTVSFTKDGQTISTPTTVTTGTYVVTYAFTDQQSHPQTATLTLTVADNRVGLVVTDQSKLIAGDTWSPKTAFTSATDTDGTAVTFDKIGVAITKDGQAVSAVDTSKTGTYLVTYSFTDQQGNLQQATSTVTVTDNLVNLDVTKQVTLVAGNAWQPADNFISATDTNGSDVPFDQLKIAVTKDGQTVNTDDPLTAGTYLVTYSFNDQQGNLQQATSTVIVTDSQAGLKVNKQVTLATGDTWQASDQVNSATDTDGSVVHFDKLTVSITKDGQTVTSIDTSTTGTYLVTYSFTDQQGNLQQATSTVTITNNQAQISVIPETDLTVGDSWTPADNFKGATDVDGTAVTFNQLTVTVSRLARDGQPLTSVDTSQPGRYLVTYSFTDQQGQVQTATSLITITAALVKDQSSLSVQPNVTLTTGDTWTPADGLVTATDTGGHNLTISDLTVTITKDGQSIADWTTANAGDYLITYAFTDQTGQAHTATATVTITAAPDTGNTDNGGDQSTDNGDHTTNNNGNETTPNDNTGSTTDSEQAPTTNKPSVSTNNTTQNTLHQPISTTTSNKSQTDKPMTATSHAVTKSGTEQVNAALVAQPVAVSKHSSATTTDKKTSPATLPQTDETTSPSVTLLGTILLGLSSLLAFLGLAPKRRHN</sequence>
<feature type="compositionally biased region" description="Polar residues" evidence="1">
    <location>
        <begin position="498"/>
        <end position="508"/>
    </location>
</feature>
<evidence type="ECO:0000313" key="4">
    <source>
        <dbReference type="EMBL" id="VDG28139.1"/>
    </source>
</evidence>
<feature type="compositionally biased region" description="Low complexity" evidence="1">
    <location>
        <begin position="514"/>
        <end position="530"/>
    </location>
</feature>
<feature type="region of interest" description="Disordered" evidence="1">
    <location>
        <begin position="494"/>
        <end position="581"/>
    </location>
</feature>
<dbReference type="AlphaFoldDB" id="A0A660DXJ6"/>
<dbReference type="Pfam" id="PF07523">
    <property type="entry name" value="Big_3"/>
    <property type="match status" value="5"/>
</dbReference>
<feature type="compositionally biased region" description="Polar residues" evidence="1">
    <location>
        <begin position="531"/>
        <end position="581"/>
    </location>
</feature>
<feature type="domain" description="Ig-like" evidence="3">
    <location>
        <begin position="419"/>
        <end position="491"/>
    </location>
</feature>
<keyword evidence="2" id="KW-0472">Membrane</keyword>
<feature type="domain" description="Ig-like" evidence="3">
    <location>
        <begin position="66"/>
        <end position="137"/>
    </location>
</feature>
<feature type="transmembrane region" description="Helical" evidence="2">
    <location>
        <begin position="629"/>
        <end position="649"/>
    </location>
</feature>
<gene>
    <name evidence="4" type="ORF">MUDAN_MDHGFNIF_02870</name>
</gene>
<dbReference type="EMBL" id="UYIG01000090">
    <property type="protein sequence ID" value="VDG28139.1"/>
    <property type="molecule type" value="Genomic_DNA"/>
</dbReference>
<feature type="domain" description="Ig-like" evidence="3">
    <location>
        <begin position="322"/>
        <end position="387"/>
    </location>
</feature>
<feature type="domain" description="Ig-like" evidence="3">
    <location>
        <begin position="151"/>
        <end position="216"/>
    </location>
</feature>
<dbReference type="InterPro" id="IPR022038">
    <property type="entry name" value="Ig-like_bact"/>
</dbReference>
<organism evidence="4 5">
    <name type="scientific">Lactiplantibacillus mudanjiangensis</name>
    <dbReference type="NCBI Taxonomy" id="1296538"/>
    <lineage>
        <taxon>Bacteria</taxon>
        <taxon>Bacillati</taxon>
        <taxon>Bacillota</taxon>
        <taxon>Bacilli</taxon>
        <taxon>Lactobacillales</taxon>
        <taxon>Lactobacillaceae</taxon>
        <taxon>Lactiplantibacillus</taxon>
    </lineage>
</organism>
<name>A0A660DXJ6_9LACO</name>
<feature type="compositionally biased region" description="Polar residues" evidence="1">
    <location>
        <begin position="602"/>
        <end position="626"/>
    </location>
</feature>
<protein>
    <recommendedName>
        <fullName evidence="3">Ig-like domain-containing protein</fullName>
    </recommendedName>
</protein>
<reference evidence="4 5" key="1">
    <citation type="submission" date="2018-11" db="EMBL/GenBank/DDBJ databases">
        <authorList>
            <person name="Wuyts S."/>
        </authorList>
    </citation>
    <scope>NUCLEOTIDE SEQUENCE [LARGE SCALE GENOMIC DNA]</scope>
    <source>
        <strain evidence="4">Lactobacillus mudanjiangensis AMBF249</strain>
    </source>
</reference>
<dbReference type="OrthoDB" id="2327454at2"/>
<keyword evidence="5" id="KW-1185">Reference proteome</keyword>
<evidence type="ECO:0000256" key="2">
    <source>
        <dbReference type="SAM" id="Phobius"/>
    </source>
</evidence>
<evidence type="ECO:0000259" key="3">
    <source>
        <dbReference type="Pfam" id="PF07523"/>
    </source>
</evidence>
<dbReference type="Gene3D" id="2.60.40.10">
    <property type="entry name" value="Immunoglobulins"/>
    <property type="match status" value="5"/>
</dbReference>
<dbReference type="InterPro" id="IPR013783">
    <property type="entry name" value="Ig-like_fold"/>
</dbReference>
<keyword evidence="2" id="KW-0812">Transmembrane</keyword>
<proteinExistence type="predicted"/>